<gene>
    <name evidence="1" type="ORF">HMPREF1536_03004</name>
</gene>
<dbReference type="RefSeq" id="WP_157395723.1">
    <property type="nucleotide sequence ID" value="NZ_AUAE01000036.1"/>
</dbReference>
<comment type="caution">
    <text evidence="1">The sequence shown here is derived from an EMBL/GenBank/DDBJ whole genome shotgun (WGS) entry which is preliminary data.</text>
</comment>
<accession>A0A0F5JCU4</accession>
<evidence type="ECO:0000313" key="1">
    <source>
        <dbReference type="EMBL" id="KKB55533.1"/>
    </source>
</evidence>
<dbReference type="HOGENOM" id="CLU_3101838_0_0_10"/>
<evidence type="ECO:0000313" key="2">
    <source>
        <dbReference type="Proteomes" id="UP000033035"/>
    </source>
</evidence>
<name>A0A0F5JCU4_9BACT</name>
<protein>
    <submittedName>
        <fullName evidence="1">Uncharacterized protein</fullName>
    </submittedName>
</protein>
<dbReference type="PATRIC" id="fig|1203610.3.peg.3071"/>
<dbReference type="Proteomes" id="UP000033035">
    <property type="component" value="Unassembled WGS sequence"/>
</dbReference>
<reference evidence="1 2" key="1">
    <citation type="submission" date="2013-04" db="EMBL/GenBank/DDBJ databases">
        <title>The Genome Sequence of Parabacteroides gordonii DSM 23371.</title>
        <authorList>
            <consortium name="The Broad Institute Genomics Platform"/>
            <person name="Earl A."/>
            <person name="Ward D."/>
            <person name="Feldgarden M."/>
            <person name="Gevers D."/>
            <person name="Martens E."/>
            <person name="Sakamoto M."/>
            <person name="Benno Y."/>
            <person name="Suzuki N."/>
            <person name="Matsunaga N."/>
            <person name="Koshihara K."/>
            <person name="Seki M."/>
            <person name="Komiya H."/>
            <person name="Walker B."/>
            <person name="Young S."/>
            <person name="Zeng Q."/>
            <person name="Gargeya S."/>
            <person name="Fitzgerald M."/>
            <person name="Haas B."/>
            <person name="Abouelleil A."/>
            <person name="Allen A.W."/>
            <person name="Alvarado L."/>
            <person name="Arachchi H.M."/>
            <person name="Berlin A.M."/>
            <person name="Chapman S.B."/>
            <person name="Gainer-Dewar J."/>
            <person name="Goldberg J."/>
            <person name="Griggs A."/>
            <person name="Gujja S."/>
            <person name="Hansen M."/>
            <person name="Howarth C."/>
            <person name="Imamovic A."/>
            <person name="Ireland A."/>
            <person name="Larimer J."/>
            <person name="McCowan C."/>
            <person name="Murphy C."/>
            <person name="Pearson M."/>
            <person name="Poon T.W."/>
            <person name="Priest M."/>
            <person name="Roberts A."/>
            <person name="Saif S."/>
            <person name="Shea T."/>
            <person name="Sisk P."/>
            <person name="Sykes S."/>
            <person name="Wortman J."/>
            <person name="Nusbaum C."/>
            <person name="Birren B."/>
        </authorList>
    </citation>
    <scope>NUCLEOTIDE SEQUENCE [LARGE SCALE GENOMIC DNA]</scope>
    <source>
        <strain evidence="1 2">MS-1</strain>
    </source>
</reference>
<keyword evidence="2" id="KW-1185">Reference proteome</keyword>
<organism evidence="1 2">
    <name type="scientific">Parabacteroides gordonii MS-1 = DSM 23371</name>
    <dbReference type="NCBI Taxonomy" id="1203610"/>
    <lineage>
        <taxon>Bacteria</taxon>
        <taxon>Pseudomonadati</taxon>
        <taxon>Bacteroidota</taxon>
        <taxon>Bacteroidia</taxon>
        <taxon>Bacteroidales</taxon>
        <taxon>Tannerellaceae</taxon>
        <taxon>Parabacteroides</taxon>
    </lineage>
</organism>
<dbReference type="STRING" id="1203610.HMPREF1536_03004"/>
<dbReference type="EMBL" id="AQHW01000015">
    <property type="protein sequence ID" value="KKB55533.1"/>
    <property type="molecule type" value="Genomic_DNA"/>
</dbReference>
<sequence length="51" mass="5666">MESVTLSVKTVQSILNYLAIQPYNEVASLINAIQMEVVTKEDLPSKEDAIE</sequence>
<proteinExistence type="predicted"/>
<dbReference type="AlphaFoldDB" id="A0A0F5JCU4"/>